<feature type="transmembrane region" description="Helical" evidence="2">
    <location>
        <begin position="33"/>
        <end position="52"/>
    </location>
</feature>
<evidence type="ECO:0000313" key="4">
    <source>
        <dbReference type="EMBL" id="MBV2143841.1"/>
    </source>
</evidence>
<evidence type="ECO:0000259" key="3">
    <source>
        <dbReference type="Pfam" id="PF13458"/>
    </source>
</evidence>
<evidence type="ECO:0000313" key="5">
    <source>
        <dbReference type="Proteomes" id="UP000752297"/>
    </source>
</evidence>
<dbReference type="InterPro" id="IPR028081">
    <property type="entry name" value="Leu-bd"/>
</dbReference>
<accession>A0A949PM59</accession>
<dbReference type="EMBL" id="JAHRVA010000004">
    <property type="protein sequence ID" value="MBV2143841.1"/>
    <property type="molecule type" value="Genomic_DNA"/>
</dbReference>
<dbReference type="PANTHER" id="PTHR47151:SF2">
    <property type="entry name" value="AMINO ACID BINDING PROTEIN"/>
    <property type="match status" value="1"/>
</dbReference>
<protein>
    <submittedName>
        <fullName evidence="4">ABC transporter substrate-binding protein</fullName>
    </submittedName>
</protein>
<dbReference type="Proteomes" id="UP000752297">
    <property type="component" value="Unassembled WGS sequence"/>
</dbReference>
<dbReference type="PANTHER" id="PTHR47151">
    <property type="entry name" value="LEU/ILE/VAL-BINDING ABC TRANSPORTER SUBUNIT"/>
    <property type="match status" value="1"/>
</dbReference>
<proteinExistence type="predicted"/>
<evidence type="ECO:0000256" key="2">
    <source>
        <dbReference type="SAM" id="Phobius"/>
    </source>
</evidence>
<name>A0A949PM59_9HYPH</name>
<reference evidence="4 5" key="1">
    <citation type="submission" date="2021-06" db="EMBL/GenBank/DDBJ databases">
        <title>Falsochrobactrum tianjin sp.nov., a new petroleum-degrading bacteria isolated from oily soils.</title>
        <authorList>
            <person name="Chen G."/>
            <person name="Chen H."/>
            <person name="Tian J."/>
            <person name="Qing J."/>
            <person name="Zhong L."/>
            <person name="Ma W."/>
            <person name="Song Y."/>
            <person name="Cui X."/>
            <person name="Yan B."/>
        </authorList>
    </citation>
    <scope>NUCLEOTIDE SEQUENCE [LARGE SCALE GENOMIC DNA]</scope>
    <source>
        <strain evidence="4 5">TDYN1</strain>
    </source>
</reference>
<comment type="caution">
    <text evidence="4">The sequence shown here is derived from an EMBL/GenBank/DDBJ whole genome shotgun (WGS) entry which is preliminary data.</text>
</comment>
<gene>
    <name evidence="4" type="ORF">KUG47_10075</name>
</gene>
<keyword evidence="1" id="KW-0732">Signal</keyword>
<keyword evidence="5" id="KW-1185">Reference proteome</keyword>
<evidence type="ECO:0000256" key="1">
    <source>
        <dbReference type="ARBA" id="ARBA00022729"/>
    </source>
</evidence>
<dbReference type="AlphaFoldDB" id="A0A949PM59"/>
<dbReference type="CDD" id="cd06342">
    <property type="entry name" value="PBP1_ABC_LIVBP-like"/>
    <property type="match status" value="1"/>
</dbReference>
<dbReference type="Pfam" id="PF13458">
    <property type="entry name" value="Peripla_BP_6"/>
    <property type="match status" value="1"/>
</dbReference>
<keyword evidence="2" id="KW-0472">Membrane</keyword>
<keyword evidence="2" id="KW-0812">Transmembrane</keyword>
<keyword evidence="2" id="KW-1133">Transmembrane helix</keyword>
<sequence>MKCLKKTGRVIEPEQFLKPYGAFFRPKLRGNNYLKYFSASFSALALLCLAIATPARSQDIRIGFAAPLSGGFALLGKQLGDGAQVAASVKNVSLTIADDQCNAEGGKAVAENFIREGVQIAAGFLCSEALEAALPVLNQNNIPVIASGISNLTLTERRSTAPMPIFHLTTGLEKEMHATGSFLASLWRSQPFAIIDDGTIEGRERAARLVAQLKEQQLQPVFTDTYRPGLENQNALVARLRRAGATHVYVGGERDDIAAIGASAHTLKYSLVIAGGSVLKAAPSPQPLSEGTLMIAPLNPQDLPTAKPAIDALRKADSLVGAYSITGYATVELAAEALKQAQEQNRTVQNILSDSSFETVLGTIKFDANGMRTDNPNRLQRYEGKHFIPADR</sequence>
<feature type="domain" description="Leucine-binding protein" evidence="3">
    <location>
        <begin position="60"/>
        <end position="383"/>
    </location>
</feature>
<organism evidence="4 5">
    <name type="scientific">Falsochrobactrum tianjinense</name>
    <dbReference type="NCBI Taxonomy" id="2706015"/>
    <lineage>
        <taxon>Bacteria</taxon>
        <taxon>Pseudomonadati</taxon>
        <taxon>Pseudomonadota</taxon>
        <taxon>Alphaproteobacteria</taxon>
        <taxon>Hyphomicrobiales</taxon>
        <taxon>Brucellaceae</taxon>
        <taxon>Falsochrobactrum</taxon>
    </lineage>
</organism>